<accession>A0A8D8GKS6</accession>
<evidence type="ECO:0000256" key="1">
    <source>
        <dbReference type="SAM" id="SignalP"/>
    </source>
</evidence>
<sequence>MRESFFRLLLAHFKKLLLALNYFARTPGLKWPIHGGQTCLEGSVIGLLNRHPPIPPTSQKLALKLHPLDTPLAPTEPFLKRQYFVVFVDGGLRYTILVFPYSS</sequence>
<keyword evidence="1" id="KW-0732">Signal</keyword>
<proteinExistence type="predicted"/>
<name>A0A8D8GKS6_CULPI</name>
<reference evidence="2" key="1">
    <citation type="submission" date="2021-05" db="EMBL/GenBank/DDBJ databases">
        <authorList>
            <person name="Alioto T."/>
            <person name="Alioto T."/>
            <person name="Gomez Garrido J."/>
        </authorList>
    </citation>
    <scope>NUCLEOTIDE SEQUENCE</scope>
</reference>
<dbReference type="EMBL" id="HBUE01268657">
    <property type="protein sequence ID" value="CAG6562813.1"/>
    <property type="molecule type" value="Transcribed_RNA"/>
</dbReference>
<dbReference type="EMBL" id="HBUE01163428">
    <property type="protein sequence ID" value="CAG6511391.1"/>
    <property type="molecule type" value="Transcribed_RNA"/>
</dbReference>
<evidence type="ECO:0000313" key="2">
    <source>
        <dbReference type="EMBL" id="CAG6511391.1"/>
    </source>
</evidence>
<dbReference type="AlphaFoldDB" id="A0A8D8GKS6"/>
<protein>
    <submittedName>
        <fullName evidence="2">(northern house mosquito) hypothetical protein</fullName>
    </submittedName>
</protein>
<organism evidence="2">
    <name type="scientific">Culex pipiens</name>
    <name type="common">House mosquito</name>
    <dbReference type="NCBI Taxonomy" id="7175"/>
    <lineage>
        <taxon>Eukaryota</taxon>
        <taxon>Metazoa</taxon>
        <taxon>Ecdysozoa</taxon>
        <taxon>Arthropoda</taxon>
        <taxon>Hexapoda</taxon>
        <taxon>Insecta</taxon>
        <taxon>Pterygota</taxon>
        <taxon>Neoptera</taxon>
        <taxon>Endopterygota</taxon>
        <taxon>Diptera</taxon>
        <taxon>Nematocera</taxon>
        <taxon>Culicoidea</taxon>
        <taxon>Culicidae</taxon>
        <taxon>Culicinae</taxon>
        <taxon>Culicini</taxon>
        <taxon>Culex</taxon>
        <taxon>Culex</taxon>
    </lineage>
</organism>
<feature type="chain" id="PRO_5036260780" evidence="1">
    <location>
        <begin position="20"/>
        <end position="103"/>
    </location>
</feature>
<feature type="signal peptide" evidence="1">
    <location>
        <begin position="1"/>
        <end position="19"/>
    </location>
</feature>